<dbReference type="AlphaFoldDB" id="A0A494XG24"/>
<dbReference type="InterPro" id="IPR020846">
    <property type="entry name" value="MFS_dom"/>
</dbReference>
<dbReference type="GO" id="GO:0022857">
    <property type="term" value="F:transmembrane transporter activity"/>
    <property type="evidence" value="ECO:0007669"/>
    <property type="project" value="InterPro"/>
</dbReference>
<dbReference type="PROSITE" id="PS50850">
    <property type="entry name" value="MFS"/>
    <property type="match status" value="1"/>
</dbReference>
<dbReference type="RefSeq" id="WP_121089779.1">
    <property type="nucleotide sequence ID" value="NZ_RBZU01000013.1"/>
</dbReference>
<feature type="transmembrane region" description="Helical" evidence="7">
    <location>
        <begin position="85"/>
        <end position="105"/>
    </location>
</feature>
<dbReference type="Gene3D" id="1.20.1720.10">
    <property type="entry name" value="Multidrug resistance protein D"/>
    <property type="match status" value="1"/>
</dbReference>
<sequence length="479" mass="50274">MNKPTSADANDRIDPSVWKIVVVVLIGPFMTQLDSTIVNVSLPAIGQSLGATLRITQWVITGYLLALTLMLPLNAWLVDRFGAKRLYLGCFTAFTTASILCGASPTIHLLIAARILQGLAGGILVPMTQMMIARTAGRQMARVMGLASLPVLVGPIVGPVLAGTLLAHVTWPWLFYVNVPAGIAGVGLAARLLPRDAQPEQHRAFDATGFVLISPGLALLIYGMSNYASTPGRIAIAAGACMLAAFVRHALREGPAALVDVRIYRAPIFRQAAATQFFSNGVLYGRQLLIPLYLITGCALSPNQTGWYIAVMGVGMMCSFPSTGFLVDRFGTRMVSAGGALLAFASMLPFVWMAEHDFSHAWALVSLFCAGAGQGTISIPSVSAAYSTVSKATLPLANTALNIAQRLGGPIATTVLAIGVSLTVHAHDASSALSTHTSIASEPSAPHAFVLAFVILAALHAMALVSALQLPVRVVRAPS</sequence>
<dbReference type="EMBL" id="RBZU01000013">
    <property type="protein sequence ID" value="RKP47034.1"/>
    <property type="molecule type" value="Genomic_DNA"/>
</dbReference>
<evidence type="ECO:0000256" key="6">
    <source>
        <dbReference type="ARBA" id="ARBA00023136"/>
    </source>
</evidence>
<feature type="transmembrane region" description="Helical" evidence="7">
    <location>
        <begin position="173"/>
        <end position="193"/>
    </location>
</feature>
<keyword evidence="10" id="KW-1185">Reference proteome</keyword>
<feature type="transmembrane region" description="Helical" evidence="7">
    <location>
        <begin position="360"/>
        <end position="386"/>
    </location>
</feature>
<dbReference type="InterPro" id="IPR011701">
    <property type="entry name" value="MFS"/>
</dbReference>
<evidence type="ECO:0000313" key="9">
    <source>
        <dbReference type="EMBL" id="RKP47034.1"/>
    </source>
</evidence>
<feature type="transmembrane region" description="Helical" evidence="7">
    <location>
        <begin position="58"/>
        <end position="78"/>
    </location>
</feature>
<organism evidence="9 10">
    <name type="scientific">Pararobbsia silviterrae</name>
    <dbReference type="NCBI Taxonomy" id="1792498"/>
    <lineage>
        <taxon>Bacteria</taxon>
        <taxon>Pseudomonadati</taxon>
        <taxon>Pseudomonadota</taxon>
        <taxon>Betaproteobacteria</taxon>
        <taxon>Burkholderiales</taxon>
        <taxon>Burkholderiaceae</taxon>
        <taxon>Pararobbsia</taxon>
    </lineage>
</organism>
<evidence type="ECO:0000256" key="1">
    <source>
        <dbReference type="ARBA" id="ARBA00004651"/>
    </source>
</evidence>
<dbReference type="Gene3D" id="1.20.1250.20">
    <property type="entry name" value="MFS general substrate transporter like domains"/>
    <property type="match status" value="1"/>
</dbReference>
<dbReference type="NCBIfam" id="TIGR00711">
    <property type="entry name" value="efflux_EmrB"/>
    <property type="match status" value="1"/>
</dbReference>
<dbReference type="GO" id="GO:0005886">
    <property type="term" value="C:plasma membrane"/>
    <property type="evidence" value="ECO:0007669"/>
    <property type="project" value="UniProtKB-SubCell"/>
</dbReference>
<feature type="transmembrane region" description="Helical" evidence="7">
    <location>
        <begin position="272"/>
        <end position="295"/>
    </location>
</feature>
<dbReference type="InterPro" id="IPR036259">
    <property type="entry name" value="MFS_trans_sf"/>
</dbReference>
<dbReference type="PANTHER" id="PTHR42718:SF46">
    <property type="entry name" value="BLR6921 PROTEIN"/>
    <property type="match status" value="1"/>
</dbReference>
<keyword evidence="4 7" id="KW-0812">Transmembrane</keyword>
<comment type="subcellular location">
    <subcellularLocation>
        <location evidence="1">Cell membrane</location>
        <topology evidence="1">Multi-pass membrane protein</topology>
    </subcellularLocation>
</comment>
<dbReference type="Proteomes" id="UP000270342">
    <property type="component" value="Unassembled WGS sequence"/>
</dbReference>
<feature type="transmembrane region" description="Helical" evidence="7">
    <location>
        <begin position="307"/>
        <end position="327"/>
    </location>
</feature>
<dbReference type="SUPFAM" id="SSF103473">
    <property type="entry name" value="MFS general substrate transporter"/>
    <property type="match status" value="1"/>
</dbReference>
<evidence type="ECO:0000259" key="8">
    <source>
        <dbReference type="PROSITE" id="PS50850"/>
    </source>
</evidence>
<feature type="transmembrane region" description="Helical" evidence="7">
    <location>
        <begin position="334"/>
        <end position="354"/>
    </location>
</feature>
<dbReference type="PRINTS" id="PR01036">
    <property type="entry name" value="TCRTETB"/>
</dbReference>
<evidence type="ECO:0000256" key="7">
    <source>
        <dbReference type="SAM" id="Phobius"/>
    </source>
</evidence>
<reference evidence="9 10" key="1">
    <citation type="submission" date="2018-10" db="EMBL/GenBank/DDBJ databases">
        <title>Robbsia sp. DHC34, isolated from soil.</title>
        <authorList>
            <person name="Gao Z.-H."/>
            <person name="Qiu L.-H."/>
        </authorList>
    </citation>
    <scope>NUCLEOTIDE SEQUENCE [LARGE SCALE GENOMIC DNA]</scope>
    <source>
        <strain evidence="9 10">DHC34</strain>
    </source>
</reference>
<evidence type="ECO:0000256" key="3">
    <source>
        <dbReference type="ARBA" id="ARBA00022475"/>
    </source>
</evidence>
<keyword evidence="3" id="KW-1003">Cell membrane</keyword>
<keyword evidence="2" id="KW-0813">Transport</keyword>
<dbReference type="PANTHER" id="PTHR42718">
    <property type="entry name" value="MAJOR FACILITATOR SUPERFAMILY MULTIDRUG TRANSPORTER MFSC"/>
    <property type="match status" value="1"/>
</dbReference>
<comment type="caution">
    <text evidence="9">The sequence shown here is derived from an EMBL/GenBank/DDBJ whole genome shotgun (WGS) entry which is preliminary data.</text>
</comment>
<feature type="transmembrane region" description="Helical" evidence="7">
    <location>
        <begin position="234"/>
        <end position="251"/>
    </location>
</feature>
<feature type="transmembrane region" description="Helical" evidence="7">
    <location>
        <begin position="205"/>
        <end position="222"/>
    </location>
</feature>
<dbReference type="OrthoDB" id="9807274at2"/>
<feature type="transmembrane region" description="Helical" evidence="7">
    <location>
        <begin position="111"/>
        <end position="132"/>
    </location>
</feature>
<name>A0A494XG24_9BURK</name>
<protein>
    <submittedName>
        <fullName evidence="9">DHA2 family efflux MFS transporter permease subunit</fullName>
    </submittedName>
</protein>
<feature type="transmembrane region" description="Helical" evidence="7">
    <location>
        <begin position="144"/>
        <end position="167"/>
    </location>
</feature>
<dbReference type="Pfam" id="PF07690">
    <property type="entry name" value="MFS_1"/>
    <property type="match status" value="1"/>
</dbReference>
<feature type="transmembrane region" description="Helical" evidence="7">
    <location>
        <begin position="447"/>
        <end position="470"/>
    </location>
</feature>
<gene>
    <name evidence="9" type="ORF">D7S86_23035</name>
</gene>
<feature type="transmembrane region" description="Helical" evidence="7">
    <location>
        <begin position="20"/>
        <end position="38"/>
    </location>
</feature>
<keyword evidence="5 7" id="KW-1133">Transmembrane helix</keyword>
<evidence type="ECO:0000256" key="5">
    <source>
        <dbReference type="ARBA" id="ARBA00022989"/>
    </source>
</evidence>
<feature type="transmembrane region" description="Helical" evidence="7">
    <location>
        <begin position="407"/>
        <end position="427"/>
    </location>
</feature>
<feature type="domain" description="Major facilitator superfamily (MFS) profile" evidence="8">
    <location>
        <begin position="20"/>
        <end position="475"/>
    </location>
</feature>
<evidence type="ECO:0000256" key="4">
    <source>
        <dbReference type="ARBA" id="ARBA00022692"/>
    </source>
</evidence>
<evidence type="ECO:0000256" key="2">
    <source>
        <dbReference type="ARBA" id="ARBA00022448"/>
    </source>
</evidence>
<dbReference type="InterPro" id="IPR004638">
    <property type="entry name" value="EmrB-like"/>
</dbReference>
<keyword evidence="6 7" id="KW-0472">Membrane</keyword>
<evidence type="ECO:0000313" key="10">
    <source>
        <dbReference type="Proteomes" id="UP000270342"/>
    </source>
</evidence>
<accession>A0A494XG24</accession>
<proteinExistence type="predicted"/>